<protein>
    <recommendedName>
        <fullName evidence="1">SnoaL-like domain-containing protein</fullName>
    </recommendedName>
</protein>
<dbReference type="AlphaFoldDB" id="A0A8J3VJ85"/>
<dbReference type="Proteomes" id="UP000612899">
    <property type="component" value="Unassembled WGS sequence"/>
</dbReference>
<dbReference type="InterPro" id="IPR037401">
    <property type="entry name" value="SnoaL-like"/>
</dbReference>
<comment type="caution">
    <text evidence="2">The sequence shown here is derived from an EMBL/GenBank/DDBJ whole genome shotgun (WGS) entry which is preliminary data.</text>
</comment>
<feature type="domain" description="SnoaL-like" evidence="1">
    <location>
        <begin position="4"/>
        <end position="124"/>
    </location>
</feature>
<name>A0A8J3VJ85_9ACTN</name>
<sequence length="144" mass="16213">MDIYVEVQKFYARQLPLLEERRVEEYVQTFTENGSFEHASGLFKLHGRTELTAGITPSLEHYGDSVFRHWVGALQVSETGDDLHVRFTAIVSVTAQNGQVTFEPSCTVADVLVRQHGQLLVKSRVLQHDVADMARVWAGQLDGK</sequence>
<dbReference type="Gene3D" id="3.10.450.50">
    <property type="match status" value="1"/>
</dbReference>
<dbReference type="RefSeq" id="WP_203911942.1">
    <property type="nucleotide sequence ID" value="NZ_BONY01000045.1"/>
</dbReference>
<organism evidence="2 3">
    <name type="scientific">Rhizocola hellebori</name>
    <dbReference type="NCBI Taxonomy" id="1392758"/>
    <lineage>
        <taxon>Bacteria</taxon>
        <taxon>Bacillati</taxon>
        <taxon>Actinomycetota</taxon>
        <taxon>Actinomycetes</taxon>
        <taxon>Micromonosporales</taxon>
        <taxon>Micromonosporaceae</taxon>
        <taxon>Rhizocola</taxon>
    </lineage>
</organism>
<evidence type="ECO:0000259" key="1">
    <source>
        <dbReference type="Pfam" id="PF13577"/>
    </source>
</evidence>
<reference evidence="2" key="1">
    <citation type="submission" date="2021-01" db="EMBL/GenBank/DDBJ databases">
        <title>Whole genome shotgun sequence of Rhizocola hellebori NBRC 109834.</title>
        <authorList>
            <person name="Komaki H."/>
            <person name="Tamura T."/>
        </authorList>
    </citation>
    <scope>NUCLEOTIDE SEQUENCE</scope>
    <source>
        <strain evidence="2">NBRC 109834</strain>
    </source>
</reference>
<dbReference type="InterPro" id="IPR032710">
    <property type="entry name" value="NTF2-like_dom_sf"/>
</dbReference>
<dbReference type="Pfam" id="PF13577">
    <property type="entry name" value="SnoaL_4"/>
    <property type="match status" value="1"/>
</dbReference>
<evidence type="ECO:0000313" key="3">
    <source>
        <dbReference type="Proteomes" id="UP000612899"/>
    </source>
</evidence>
<proteinExistence type="predicted"/>
<keyword evidence="3" id="KW-1185">Reference proteome</keyword>
<accession>A0A8J3VJ85</accession>
<evidence type="ECO:0000313" key="2">
    <source>
        <dbReference type="EMBL" id="GIH08187.1"/>
    </source>
</evidence>
<gene>
    <name evidence="2" type="ORF">Rhe02_62540</name>
</gene>
<dbReference type="SUPFAM" id="SSF54427">
    <property type="entry name" value="NTF2-like"/>
    <property type="match status" value="1"/>
</dbReference>
<dbReference type="EMBL" id="BONY01000045">
    <property type="protein sequence ID" value="GIH08187.1"/>
    <property type="molecule type" value="Genomic_DNA"/>
</dbReference>